<dbReference type="OrthoDB" id="207411at2759"/>
<dbReference type="PANTHER" id="PTHR15860">
    <property type="entry name" value="UNCHARACTERIZED RING FINGER-CONTAINING PROTEIN"/>
    <property type="match status" value="1"/>
</dbReference>
<dbReference type="SUPFAM" id="SSF57850">
    <property type="entry name" value="RING/U-box"/>
    <property type="match status" value="1"/>
</dbReference>
<accession>A0A835ZGZ2</accession>
<evidence type="ECO:0000256" key="8">
    <source>
        <dbReference type="ARBA" id="ARBA00023136"/>
    </source>
</evidence>
<feature type="region of interest" description="Disordered" evidence="10">
    <location>
        <begin position="1"/>
        <end position="30"/>
    </location>
</feature>
<sequence length="608" mass="62807">MSSSGGDGTPAPLSIEEGISATPRPEPRNSLDAAAASRLHGMLRRFSWDGAPNARANAARRPAGRRGSNGALAAADALSGSAAHRSVIVDESSPLASGTRRQSTAGGGSGSVGGGGGSSGGGAGVGAGGSANGDSESGDEAEAGGTDQDGELQADVAQLLEKLQGVLPFAALLLLRFLYLHAFGMLFIAGGTVVLMQSDRRLRAQLAYRGVAAPARAVLVAVSALAYLWATYVLVVVVDERIHLWRRLALLPLAAAELPPAAAAAAAGEDAAGQDGTAGDFGPGRLQLLDVLWVVTITDLWARLLVVAVKAVVAALPGSQCLKGRTLCRRRRDGGTGAYAQVGGEAGGVLGEPDLEAGEGGLAAGGQGGAAAAAAAAGAAAGAAAAVAGRAAVHTQAKKRKVFAALEILSLLHRTMMPVPVWYRTRLVTLTAQRAPLSPCARSPFPPSLRATRSRRGSFYMVDAGGEYFAAAYLLFKGLVLASRARMLARALRSVFRSGLEHGRYCTGEEAQAAGDCSICYEAMTQPVKLPCDHMFCEVCLAESLSSCYVCFRLQFANPVLHVSFASRDSEWLERERTCPLCRAETTTTDPLPTAFRDGRTSLLPVVF</sequence>
<dbReference type="PANTHER" id="PTHR15860:SF0">
    <property type="entry name" value="LP20373P"/>
    <property type="match status" value="1"/>
</dbReference>
<feature type="region of interest" description="Disordered" evidence="10">
    <location>
        <begin position="45"/>
        <end position="71"/>
    </location>
</feature>
<evidence type="ECO:0000313" key="14">
    <source>
        <dbReference type="Proteomes" id="UP000664859"/>
    </source>
</evidence>
<evidence type="ECO:0000256" key="10">
    <source>
        <dbReference type="SAM" id="MobiDB-lite"/>
    </source>
</evidence>
<keyword evidence="5" id="KW-0833">Ubl conjugation pathway</keyword>
<evidence type="ECO:0000256" key="2">
    <source>
        <dbReference type="ARBA" id="ARBA00022692"/>
    </source>
</evidence>
<dbReference type="SMART" id="SM00184">
    <property type="entry name" value="RING"/>
    <property type="match status" value="1"/>
</dbReference>
<keyword evidence="6" id="KW-0862">Zinc</keyword>
<evidence type="ECO:0000256" key="3">
    <source>
        <dbReference type="ARBA" id="ARBA00022723"/>
    </source>
</evidence>
<keyword evidence="14" id="KW-1185">Reference proteome</keyword>
<evidence type="ECO:0000259" key="12">
    <source>
        <dbReference type="PROSITE" id="PS50089"/>
    </source>
</evidence>
<proteinExistence type="predicted"/>
<evidence type="ECO:0000256" key="9">
    <source>
        <dbReference type="PROSITE-ProRule" id="PRU00175"/>
    </source>
</evidence>
<evidence type="ECO:0000256" key="1">
    <source>
        <dbReference type="ARBA" id="ARBA00004141"/>
    </source>
</evidence>
<dbReference type="Proteomes" id="UP000664859">
    <property type="component" value="Unassembled WGS sequence"/>
</dbReference>
<reference evidence="13" key="1">
    <citation type="submission" date="2021-02" db="EMBL/GenBank/DDBJ databases">
        <title>First Annotated Genome of the Yellow-green Alga Tribonema minus.</title>
        <authorList>
            <person name="Mahan K.M."/>
        </authorList>
    </citation>
    <scope>NUCLEOTIDE SEQUENCE</scope>
    <source>
        <strain evidence="13">UTEX B ZZ1240</strain>
    </source>
</reference>
<protein>
    <recommendedName>
        <fullName evidence="12">RING-type domain-containing protein</fullName>
    </recommendedName>
</protein>
<gene>
    <name evidence="13" type="ORF">JKP88DRAFT_296505</name>
</gene>
<dbReference type="AlphaFoldDB" id="A0A835ZGZ2"/>
<dbReference type="InterPro" id="IPR017907">
    <property type="entry name" value="Znf_RING_CS"/>
</dbReference>
<dbReference type="GO" id="GO:0061630">
    <property type="term" value="F:ubiquitin protein ligase activity"/>
    <property type="evidence" value="ECO:0007669"/>
    <property type="project" value="InterPro"/>
</dbReference>
<dbReference type="InterPro" id="IPR044235">
    <property type="entry name" value="RNFT1/2"/>
</dbReference>
<feature type="compositionally biased region" description="Polar residues" evidence="10">
    <location>
        <begin position="94"/>
        <end position="104"/>
    </location>
</feature>
<dbReference type="Gene3D" id="3.30.40.10">
    <property type="entry name" value="Zinc/RING finger domain, C3HC4 (zinc finger)"/>
    <property type="match status" value="1"/>
</dbReference>
<dbReference type="GO" id="GO:0008270">
    <property type="term" value="F:zinc ion binding"/>
    <property type="evidence" value="ECO:0007669"/>
    <property type="project" value="UniProtKB-KW"/>
</dbReference>
<keyword evidence="2 11" id="KW-0812">Transmembrane</keyword>
<keyword evidence="8 11" id="KW-0472">Membrane</keyword>
<keyword evidence="3" id="KW-0479">Metal-binding</keyword>
<keyword evidence="4 9" id="KW-0863">Zinc-finger</keyword>
<feature type="domain" description="RING-type" evidence="12">
    <location>
        <begin position="517"/>
        <end position="551"/>
    </location>
</feature>
<feature type="compositionally biased region" description="Low complexity" evidence="10">
    <location>
        <begin position="50"/>
        <end position="71"/>
    </location>
</feature>
<evidence type="ECO:0000256" key="7">
    <source>
        <dbReference type="ARBA" id="ARBA00022989"/>
    </source>
</evidence>
<dbReference type="GO" id="GO:0016020">
    <property type="term" value="C:membrane"/>
    <property type="evidence" value="ECO:0007669"/>
    <property type="project" value="UniProtKB-SubCell"/>
</dbReference>
<comment type="subcellular location">
    <subcellularLocation>
        <location evidence="1">Membrane</location>
        <topology evidence="1">Multi-pass membrane protein</topology>
    </subcellularLocation>
</comment>
<feature type="transmembrane region" description="Helical" evidence="11">
    <location>
        <begin position="169"/>
        <end position="196"/>
    </location>
</feature>
<dbReference type="InterPro" id="IPR001841">
    <property type="entry name" value="Znf_RING"/>
</dbReference>
<evidence type="ECO:0000256" key="11">
    <source>
        <dbReference type="SAM" id="Phobius"/>
    </source>
</evidence>
<feature type="transmembrane region" description="Helical" evidence="11">
    <location>
        <begin position="217"/>
        <end position="238"/>
    </location>
</feature>
<evidence type="ECO:0000256" key="5">
    <source>
        <dbReference type="ARBA" id="ARBA00022786"/>
    </source>
</evidence>
<feature type="compositionally biased region" description="Acidic residues" evidence="10">
    <location>
        <begin position="136"/>
        <end position="147"/>
    </location>
</feature>
<feature type="region of interest" description="Disordered" evidence="10">
    <location>
        <begin position="89"/>
        <end position="147"/>
    </location>
</feature>
<evidence type="ECO:0000256" key="4">
    <source>
        <dbReference type="ARBA" id="ARBA00022771"/>
    </source>
</evidence>
<dbReference type="EMBL" id="JAFCMP010000023">
    <property type="protein sequence ID" value="KAG5191120.1"/>
    <property type="molecule type" value="Genomic_DNA"/>
</dbReference>
<organism evidence="13 14">
    <name type="scientific">Tribonema minus</name>
    <dbReference type="NCBI Taxonomy" id="303371"/>
    <lineage>
        <taxon>Eukaryota</taxon>
        <taxon>Sar</taxon>
        <taxon>Stramenopiles</taxon>
        <taxon>Ochrophyta</taxon>
        <taxon>PX clade</taxon>
        <taxon>Xanthophyceae</taxon>
        <taxon>Tribonematales</taxon>
        <taxon>Tribonemataceae</taxon>
        <taxon>Tribonema</taxon>
    </lineage>
</organism>
<feature type="compositionally biased region" description="Gly residues" evidence="10">
    <location>
        <begin position="105"/>
        <end position="131"/>
    </location>
</feature>
<name>A0A835ZGZ2_9STRA</name>
<dbReference type="Pfam" id="PF13445">
    <property type="entry name" value="zf-RING_UBOX"/>
    <property type="match status" value="1"/>
</dbReference>
<evidence type="ECO:0000256" key="6">
    <source>
        <dbReference type="ARBA" id="ARBA00022833"/>
    </source>
</evidence>
<dbReference type="PROSITE" id="PS00518">
    <property type="entry name" value="ZF_RING_1"/>
    <property type="match status" value="1"/>
</dbReference>
<comment type="caution">
    <text evidence="13">The sequence shown here is derived from an EMBL/GenBank/DDBJ whole genome shotgun (WGS) entry which is preliminary data.</text>
</comment>
<dbReference type="GO" id="GO:1904294">
    <property type="term" value="P:positive regulation of ERAD pathway"/>
    <property type="evidence" value="ECO:0007669"/>
    <property type="project" value="InterPro"/>
</dbReference>
<dbReference type="InterPro" id="IPR013083">
    <property type="entry name" value="Znf_RING/FYVE/PHD"/>
</dbReference>
<dbReference type="InterPro" id="IPR027370">
    <property type="entry name" value="Znf-RING_euk"/>
</dbReference>
<keyword evidence="7 11" id="KW-1133">Transmembrane helix</keyword>
<dbReference type="PROSITE" id="PS50089">
    <property type="entry name" value="ZF_RING_2"/>
    <property type="match status" value="1"/>
</dbReference>
<evidence type="ECO:0000313" key="13">
    <source>
        <dbReference type="EMBL" id="KAG5191120.1"/>
    </source>
</evidence>